<dbReference type="InterPro" id="IPR027417">
    <property type="entry name" value="P-loop_NTPase"/>
</dbReference>
<dbReference type="Pfam" id="PF13635">
    <property type="entry name" value="DUF4143"/>
    <property type="match status" value="1"/>
</dbReference>
<name>A0A7X8TJU3_9MICC</name>
<proteinExistence type="predicted"/>
<evidence type="ECO:0000313" key="4">
    <source>
        <dbReference type="EMBL" id="NLS09993.1"/>
    </source>
</evidence>
<gene>
    <name evidence="4" type="ORF">HGQ17_08275</name>
</gene>
<evidence type="ECO:0000313" key="5">
    <source>
        <dbReference type="Proteomes" id="UP000523139"/>
    </source>
</evidence>
<protein>
    <submittedName>
        <fullName evidence="4">AAA family ATPase</fullName>
    </submittedName>
</protein>
<dbReference type="PANTHER" id="PTHR43566:SF2">
    <property type="entry name" value="DUF4143 DOMAIN-CONTAINING PROTEIN"/>
    <property type="match status" value="1"/>
</dbReference>
<evidence type="ECO:0000259" key="3">
    <source>
        <dbReference type="Pfam" id="PF13635"/>
    </source>
</evidence>
<accession>A0A7X8TJU3</accession>
<dbReference type="Pfam" id="PF13173">
    <property type="entry name" value="AAA_14"/>
    <property type="match status" value="1"/>
</dbReference>
<dbReference type="InterPro" id="IPR041682">
    <property type="entry name" value="AAA_14"/>
</dbReference>
<dbReference type="InterPro" id="IPR025420">
    <property type="entry name" value="DUF4143"/>
</dbReference>
<reference evidence="4 5" key="1">
    <citation type="submission" date="2020-04" db="EMBL/GenBank/DDBJ databases">
        <title>Nesterenkonia sp. nov., isolated from marine sediment.</title>
        <authorList>
            <person name="Zhang G."/>
        </authorList>
    </citation>
    <scope>NUCLEOTIDE SEQUENCE [LARGE SCALE GENOMIC DNA]</scope>
    <source>
        <strain evidence="4 5">MY13</strain>
    </source>
</reference>
<dbReference type="RefSeq" id="WP_168887472.1">
    <property type="nucleotide sequence ID" value="NZ_JABAHY010000006.1"/>
</dbReference>
<feature type="region of interest" description="Disordered" evidence="1">
    <location>
        <begin position="252"/>
        <end position="277"/>
    </location>
</feature>
<sequence>MTVLHGARSVGKTSLVRRLKEQGVLATAVSLTDPDVLHLAKQDTSGWLRALPQPFAIDEAQLLPDLPLALKNYLNETGDDVQAILTGSAQIGRSSLGGSDPLAGRTTTLTLQPLTEPEVHSSAQTAWSVADMMFQSPPQIGHRANDAFWWHKAVLYGGLPRTRLRKPSRATLRDQLSATIEAILSDHVLPDERFDADNARRILDYILRHPAGELKVQVIGREVGLDPRTVDRYIDVLERRFLVTELHNLRPPAKKTPRTMAKDQEWMCDGSRPGSGG</sequence>
<comment type="caution">
    <text evidence="4">The sequence shown here is derived from an EMBL/GenBank/DDBJ whole genome shotgun (WGS) entry which is preliminary data.</text>
</comment>
<evidence type="ECO:0000256" key="1">
    <source>
        <dbReference type="SAM" id="MobiDB-lite"/>
    </source>
</evidence>
<feature type="domain" description="AAA" evidence="2">
    <location>
        <begin position="2"/>
        <end position="118"/>
    </location>
</feature>
<dbReference type="SUPFAM" id="SSF52540">
    <property type="entry name" value="P-loop containing nucleoside triphosphate hydrolases"/>
    <property type="match status" value="1"/>
</dbReference>
<organism evidence="4 5">
    <name type="scientific">Nesterenkonia sedimenti</name>
    <dbReference type="NCBI Taxonomy" id="1463632"/>
    <lineage>
        <taxon>Bacteria</taxon>
        <taxon>Bacillati</taxon>
        <taxon>Actinomycetota</taxon>
        <taxon>Actinomycetes</taxon>
        <taxon>Micrococcales</taxon>
        <taxon>Micrococcaceae</taxon>
        <taxon>Nesterenkonia</taxon>
    </lineage>
</organism>
<dbReference type="AlphaFoldDB" id="A0A7X8TJU3"/>
<dbReference type="PANTHER" id="PTHR43566">
    <property type="entry name" value="CONSERVED PROTEIN"/>
    <property type="match status" value="1"/>
</dbReference>
<evidence type="ECO:0000259" key="2">
    <source>
        <dbReference type="Pfam" id="PF13173"/>
    </source>
</evidence>
<dbReference type="Proteomes" id="UP000523139">
    <property type="component" value="Unassembled WGS sequence"/>
</dbReference>
<feature type="domain" description="DUF4143" evidence="3">
    <location>
        <begin position="195"/>
        <end position="260"/>
    </location>
</feature>
<dbReference type="EMBL" id="JABAHY010000006">
    <property type="protein sequence ID" value="NLS09993.1"/>
    <property type="molecule type" value="Genomic_DNA"/>
</dbReference>
<keyword evidence="5" id="KW-1185">Reference proteome</keyword>